<dbReference type="InterPro" id="IPR001466">
    <property type="entry name" value="Beta-lactam-related"/>
</dbReference>
<dbReference type="Gene3D" id="3.40.710.10">
    <property type="entry name" value="DD-peptidase/beta-lactamase superfamily"/>
    <property type="match status" value="1"/>
</dbReference>
<protein>
    <recommendedName>
        <fullName evidence="1">Beta-lactamase-related domain-containing protein</fullName>
    </recommendedName>
</protein>
<evidence type="ECO:0000313" key="3">
    <source>
        <dbReference type="Proteomes" id="UP000696573"/>
    </source>
</evidence>
<dbReference type="PANTHER" id="PTHR43283:SF3">
    <property type="entry name" value="BETA-LACTAMASE FAMILY PROTEIN (AFU_ORTHOLOGUE AFUA_5G07500)"/>
    <property type="match status" value="1"/>
</dbReference>
<reference evidence="2" key="1">
    <citation type="submission" date="2021-10" db="EMBL/GenBank/DDBJ databases">
        <authorList>
            <person name="Piombo E."/>
        </authorList>
    </citation>
    <scope>NUCLEOTIDE SEQUENCE</scope>
</reference>
<dbReference type="EMBL" id="CABFNQ020000676">
    <property type="protein sequence ID" value="CAH0022404.1"/>
    <property type="molecule type" value="Genomic_DNA"/>
</dbReference>
<name>A0A9N9YKW4_9HYPO</name>
<organism evidence="2 3">
    <name type="scientific">Clonostachys rhizophaga</name>
    <dbReference type="NCBI Taxonomy" id="160324"/>
    <lineage>
        <taxon>Eukaryota</taxon>
        <taxon>Fungi</taxon>
        <taxon>Dikarya</taxon>
        <taxon>Ascomycota</taxon>
        <taxon>Pezizomycotina</taxon>
        <taxon>Sordariomycetes</taxon>
        <taxon>Hypocreomycetidae</taxon>
        <taxon>Hypocreales</taxon>
        <taxon>Bionectriaceae</taxon>
        <taxon>Clonostachys</taxon>
    </lineage>
</organism>
<keyword evidence="3" id="KW-1185">Reference proteome</keyword>
<gene>
    <name evidence="2" type="ORF">CRHIZ90672A_00004214</name>
</gene>
<dbReference type="SUPFAM" id="SSF56601">
    <property type="entry name" value="beta-lactamase/transpeptidase-like"/>
    <property type="match status" value="1"/>
</dbReference>
<dbReference type="Pfam" id="PF00144">
    <property type="entry name" value="Beta-lactamase"/>
    <property type="match status" value="1"/>
</dbReference>
<accession>A0A9N9YKW4</accession>
<proteinExistence type="predicted"/>
<dbReference type="InterPro" id="IPR050789">
    <property type="entry name" value="Diverse_Enzym_Activities"/>
</dbReference>
<dbReference type="OrthoDB" id="428260at2759"/>
<dbReference type="PANTHER" id="PTHR43283">
    <property type="entry name" value="BETA-LACTAMASE-RELATED"/>
    <property type="match status" value="1"/>
</dbReference>
<evidence type="ECO:0000259" key="1">
    <source>
        <dbReference type="Pfam" id="PF00144"/>
    </source>
</evidence>
<dbReference type="InterPro" id="IPR012338">
    <property type="entry name" value="Beta-lactam/transpept-like"/>
</dbReference>
<feature type="domain" description="Beta-lactamase-related" evidence="1">
    <location>
        <begin position="97"/>
        <end position="317"/>
    </location>
</feature>
<dbReference type="AlphaFoldDB" id="A0A9N9YKW4"/>
<dbReference type="Proteomes" id="UP000696573">
    <property type="component" value="Unassembled WGS sequence"/>
</dbReference>
<comment type="caution">
    <text evidence="2">The sequence shown here is derived from an EMBL/GenBank/DDBJ whole genome shotgun (WGS) entry which is preliminary data.</text>
</comment>
<sequence>MYMGAFVGLGGSMSGWIITRRRTTRRNPFRKMLDPLRGLLNNACKADLPCASATVVSATSELFHHETVSRNGENNDTTIPKSRKGSLNLQDASANGQVFWLASCTKLITSIACMQLVEQGKLTLDDGDELEGLCPELRDIKVLNRDGSTSEKNKKITLRMLLTHTAGFGYSFLNYKLEKYNYNEFSGLAQDFHQPLVNQPGERFEYGISIDWAGIAVERATQSRLGDYMQKHIFTPAGIKELSLVPSKDMRDRLAGIWQRDANGRLSPRLYPLDRPLAPDRASETFQSGGAGVWGTTHEYSSMCPCPNVSTELLRVLLNNGTSPLTGEAILRPETVDMMFENQLPNDPNFARVELPAVEPELVHPAKELYPLCPASEPQGWGLGFMISGGVTGRSNHTVHWSGLSNCFWWCDREKGVAGIVASQVLPFADLKAVQLWADVETATYNDLAEG</sequence>
<evidence type="ECO:0000313" key="2">
    <source>
        <dbReference type="EMBL" id="CAH0022404.1"/>
    </source>
</evidence>